<sequence length="489" mass="52996">MIKNKLTWAVTTATLSTFLLTGCGSDSDDNGPVTADPNLTREHSERTFTPAADISFTASANASAAYYGTYEGDRGPAVYSVEFPTDWNGGVVMYTHGYAGTGSTLPVTVPGDAWRETVLAAGYAWAASSYSANYYDVRAAIEDTNKLANEMMTYLEQDWSVQYDAPTQFLISGYSMGGHTAAAAVDRENMERTNYPVAYEGAAPFCQAEQYQFQWLGDYTRLAQAFAGYGYLPHSEFDELIGTFAGPFIATSGPIIQNLFNLEEDGTPDWSSPANINGERLMAAAEILSGGDRPIFEQGFATFYNDIVMGTGGRDGTINGILGLENYGNEGKVYRWTTADEPTAAELAFNEQVPRQSADPKANALRTDGVRWLPLVNGEFDVPVLTLHTLGDFYVPFKHQQLYRERAMENGNADLLVQRAIRDASHCGFSPVETQTALVDWLTWVNGGAKPAGDVVLDPAVVAAENYGCEYTSPDRTGLPACPSVGTAD</sequence>
<protein>
    <recommendedName>
        <fullName evidence="3">Alpha/beta hydrolase</fullName>
    </recommendedName>
</protein>
<dbReference type="Gene3D" id="3.40.50.1820">
    <property type="entry name" value="alpha/beta hydrolase"/>
    <property type="match status" value="1"/>
</dbReference>
<gene>
    <name evidence="1" type="ORF">SAMN05216203_0075</name>
</gene>
<dbReference type="SUPFAM" id="SSF53474">
    <property type="entry name" value="alpha/beta-Hydrolases"/>
    <property type="match status" value="1"/>
</dbReference>
<keyword evidence="2" id="KW-1185">Reference proteome</keyword>
<dbReference type="InterPro" id="IPR029058">
    <property type="entry name" value="AB_hydrolase_fold"/>
</dbReference>
<reference evidence="1 2" key="1">
    <citation type="submission" date="2016-10" db="EMBL/GenBank/DDBJ databases">
        <authorList>
            <person name="de Groot N.N."/>
        </authorList>
    </citation>
    <scope>NUCLEOTIDE SEQUENCE [LARGE SCALE GENOMIC DNA]</scope>
    <source>
        <strain evidence="1 2">CGMCC 1.9167</strain>
    </source>
</reference>
<dbReference type="STRING" id="650891.SAMN05216203_0075"/>
<organism evidence="1 2">
    <name type="scientific">Marinobacter daqiaonensis</name>
    <dbReference type="NCBI Taxonomy" id="650891"/>
    <lineage>
        <taxon>Bacteria</taxon>
        <taxon>Pseudomonadati</taxon>
        <taxon>Pseudomonadota</taxon>
        <taxon>Gammaproteobacteria</taxon>
        <taxon>Pseudomonadales</taxon>
        <taxon>Marinobacteraceae</taxon>
        <taxon>Marinobacter</taxon>
    </lineage>
</organism>
<name>A0A1I6GGM8_9GAMM</name>
<dbReference type="AlphaFoldDB" id="A0A1I6GGM8"/>
<evidence type="ECO:0008006" key="3">
    <source>
        <dbReference type="Google" id="ProtNLM"/>
    </source>
</evidence>
<proteinExistence type="predicted"/>
<accession>A0A1I6GGM8</accession>
<evidence type="ECO:0000313" key="2">
    <source>
        <dbReference type="Proteomes" id="UP000198644"/>
    </source>
</evidence>
<evidence type="ECO:0000313" key="1">
    <source>
        <dbReference type="EMBL" id="SFR41336.1"/>
    </source>
</evidence>
<dbReference type="OrthoDB" id="7197847at2"/>
<dbReference type="RefSeq" id="WP_092008345.1">
    <property type="nucleotide sequence ID" value="NZ_FOYW01000001.1"/>
</dbReference>
<dbReference type="Proteomes" id="UP000198644">
    <property type="component" value="Unassembled WGS sequence"/>
</dbReference>
<dbReference type="EMBL" id="FOYW01000001">
    <property type="protein sequence ID" value="SFR41336.1"/>
    <property type="molecule type" value="Genomic_DNA"/>
</dbReference>
<dbReference type="PROSITE" id="PS51257">
    <property type="entry name" value="PROKAR_LIPOPROTEIN"/>
    <property type="match status" value="1"/>
</dbReference>